<evidence type="ECO:0000256" key="3">
    <source>
        <dbReference type="ARBA" id="ARBA00023242"/>
    </source>
</evidence>
<dbReference type="GO" id="GO:0035861">
    <property type="term" value="C:site of double-strand break"/>
    <property type="evidence" value="ECO:0007669"/>
    <property type="project" value="TreeGrafter"/>
</dbReference>
<dbReference type="InterPro" id="IPR012340">
    <property type="entry name" value="NA-bd_OB-fold"/>
</dbReference>
<dbReference type="GO" id="GO:0006289">
    <property type="term" value="P:nucleotide-excision repair"/>
    <property type="evidence" value="ECO:0007669"/>
    <property type="project" value="TreeGrafter"/>
</dbReference>
<sequence length="96" mass="10222">MDKPTPRVNAGMLGQYTNTTVRLTGRVVKSQGSSLVLETSDSGTLTVHLTPECTVNSEFTEIVGKVQGDGTVSAFTTVDLSSNFGMYLPRCIICCS</sequence>
<keyword evidence="5" id="KW-1185">Reference proteome</keyword>
<dbReference type="OrthoDB" id="188186at2759"/>
<dbReference type="STRING" id="61395.A0A1Y1W592"/>
<reference evidence="4 5" key="1">
    <citation type="submission" date="2016-07" db="EMBL/GenBank/DDBJ databases">
        <title>Pervasive Adenine N6-methylation of Active Genes in Fungi.</title>
        <authorList>
            <consortium name="DOE Joint Genome Institute"/>
            <person name="Mondo S.J."/>
            <person name="Dannebaum R.O."/>
            <person name="Kuo R.C."/>
            <person name="Labutti K."/>
            <person name="Haridas S."/>
            <person name="Kuo A."/>
            <person name="Salamov A."/>
            <person name="Ahrendt S.R."/>
            <person name="Lipzen A."/>
            <person name="Sullivan W."/>
            <person name="Andreopoulos W.B."/>
            <person name="Clum A."/>
            <person name="Lindquist E."/>
            <person name="Daum C."/>
            <person name="Ramamoorthy G.K."/>
            <person name="Gryganskyi A."/>
            <person name="Culley D."/>
            <person name="Magnuson J.K."/>
            <person name="James T.Y."/>
            <person name="O'Malley M.A."/>
            <person name="Stajich J.E."/>
            <person name="Spatafora J.W."/>
            <person name="Visel A."/>
            <person name="Grigoriev I.V."/>
        </authorList>
    </citation>
    <scope>NUCLEOTIDE SEQUENCE [LARGE SCALE GENOMIC DNA]</scope>
    <source>
        <strain evidence="4 5">ATCC 12442</strain>
    </source>
</reference>
<dbReference type="GO" id="GO:0006284">
    <property type="term" value="P:base-excision repair"/>
    <property type="evidence" value="ECO:0007669"/>
    <property type="project" value="TreeGrafter"/>
</dbReference>
<evidence type="ECO:0000313" key="5">
    <source>
        <dbReference type="Proteomes" id="UP000193922"/>
    </source>
</evidence>
<comment type="similarity">
    <text evidence="2">Belongs to the replication factor A protein 3 family.</text>
</comment>
<dbReference type="PANTHER" id="PTHR15114">
    <property type="entry name" value="REPLICATION PROTEIN A3"/>
    <property type="match status" value="1"/>
</dbReference>
<comment type="caution">
    <text evidence="4">The sequence shown here is derived from an EMBL/GenBank/DDBJ whole genome shotgun (WGS) entry which is preliminary data.</text>
</comment>
<dbReference type="Gene3D" id="2.40.50.140">
    <property type="entry name" value="Nucleic acid-binding proteins"/>
    <property type="match status" value="1"/>
</dbReference>
<dbReference type="GO" id="GO:0006298">
    <property type="term" value="P:mismatch repair"/>
    <property type="evidence" value="ECO:0007669"/>
    <property type="project" value="TreeGrafter"/>
</dbReference>
<protein>
    <submittedName>
        <fullName evidence="4">Replication factor A protein 3</fullName>
    </submittedName>
</protein>
<accession>A0A1Y1W592</accession>
<dbReference type="PANTHER" id="PTHR15114:SF1">
    <property type="entry name" value="REPLICATION PROTEIN A 14 KDA SUBUNIT"/>
    <property type="match status" value="1"/>
</dbReference>
<evidence type="ECO:0000256" key="1">
    <source>
        <dbReference type="ARBA" id="ARBA00004123"/>
    </source>
</evidence>
<proteinExistence type="inferred from homology"/>
<dbReference type="InterPro" id="IPR013970">
    <property type="entry name" value="Rfa2"/>
</dbReference>
<organism evidence="4 5">
    <name type="scientific">Linderina pennispora</name>
    <dbReference type="NCBI Taxonomy" id="61395"/>
    <lineage>
        <taxon>Eukaryota</taxon>
        <taxon>Fungi</taxon>
        <taxon>Fungi incertae sedis</taxon>
        <taxon>Zoopagomycota</taxon>
        <taxon>Kickxellomycotina</taxon>
        <taxon>Kickxellomycetes</taxon>
        <taxon>Kickxellales</taxon>
        <taxon>Kickxellaceae</taxon>
        <taxon>Linderina</taxon>
    </lineage>
</organism>
<evidence type="ECO:0000313" key="4">
    <source>
        <dbReference type="EMBL" id="ORX68386.1"/>
    </source>
</evidence>
<dbReference type="SUPFAM" id="SSF50249">
    <property type="entry name" value="Nucleic acid-binding proteins"/>
    <property type="match status" value="1"/>
</dbReference>
<dbReference type="AlphaFoldDB" id="A0A1Y1W592"/>
<comment type="subcellular location">
    <subcellularLocation>
        <location evidence="1">Nucleus</location>
    </subcellularLocation>
</comment>
<dbReference type="Pfam" id="PF08661">
    <property type="entry name" value="Rep_fac-A_3"/>
    <property type="match status" value="1"/>
</dbReference>
<name>A0A1Y1W592_9FUNG</name>
<dbReference type="GeneID" id="63801373"/>
<dbReference type="RefSeq" id="XP_040742200.1">
    <property type="nucleotide sequence ID" value="XM_040884725.1"/>
</dbReference>
<dbReference type="EMBL" id="MCFD01000010">
    <property type="protein sequence ID" value="ORX68386.1"/>
    <property type="molecule type" value="Genomic_DNA"/>
</dbReference>
<dbReference type="GO" id="GO:0006260">
    <property type="term" value="P:DNA replication"/>
    <property type="evidence" value="ECO:0007669"/>
    <property type="project" value="InterPro"/>
</dbReference>
<dbReference type="GO" id="GO:0005662">
    <property type="term" value="C:DNA replication factor A complex"/>
    <property type="evidence" value="ECO:0007669"/>
    <property type="project" value="TreeGrafter"/>
</dbReference>
<keyword evidence="3" id="KW-0539">Nucleus</keyword>
<evidence type="ECO:0000256" key="2">
    <source>
        <dbReference type="ARBA" id="ARBA00009761"/>
    </source>
</evidence>
<gene>
    <name evidence="4" type="ORF">DL89DRAFT_224989</name>
</gene>
<dbReference type="GO" id="GO:0000724">
    <property type="term" value="P:double-strand break repair via homologous recombination"/>
    <property type="evidence" value="ECO:0007669"/>
    <property type="project" value="TreeGrafter"/>
</dbReference>
<dbReference type="Proteomes" id="UP000193922">
    <property type="component" value="Unassembled WGS sequence"/>
</dbReference>
<dbReference type="GO" id="GO:0003684">
    <property type="term" value="F:damaged DNA binding"/>
    <property type="evidence" value="ECO:0007669"/>
    <property type="project" value="TreeGrafter"/>
</dbReference>
<dbReference type="GO" id="GO:0003697">
    <property type="term" value="F:single-stranded DNA binding"/>
    <property type="evidence" value="ECO:0007669"/>
    <property type="project" value="TreeGrafter"/>
</dbReference>